<name>A0ABU1WPX4_9BURK</name>
<evidence type="ECO:0000259" key="2">
    <source>
        <dbReference type="Pfam" id="PF20229"/>
    </source>
</evidence>
<dbReference type="Pfam" id="PF20229">
    <property type="entry name" value="ChrB_N"/>
    <property type="match status" value="1"/>
</dbReference>
<sequence length="314" mass="34746">MTDWLVLTATLPTNPSALRVRVWRALKATGAGALRDGVYVLPASAPSALALRELATTIHEAGADAHLLELRARDDAQEQVFRALFDRSELYVELLQSVKDARKGVGKATEVELHKALRSLEQQLQQVQASDFFPGKESARATDAVTTLRREIELHLSPDEPSPTKAAVTSLSIEDYQGRTWATRKRPWVDRLATAWLVQRFVDRSPTFIWLSDAKKCPKSALGYDFDGATFTHVGDLVTFEVVAKRFGLDKEPGLARLSQLVHYIDVGGIPLDEAPGVEMMVRGMQRKHPDDDQLLQAAFGLFDSIYAALKATP</sequence>
<evidence type="ECO:0000313" key="4">
    <source>
        <dbReference type="Proteomes" id="UP001265700"/>
    </source>
</evidence>
<proteinExistence type="predicted"/>
<evidence type="ECO:0000259" key="1">
    <source>
        <dbReference type="Pfam" id="PF09828"/>
    </source>
</evidence>
<comment type="caution">
    <text evidence="3">The sequence shown here is derived from an EMBL/GenBank/DDBJ whole genome shotgun (WGS) entry which is preliminary data.</text>
</comment>
<dbReference type="RefSeq" id="WP_310318540.1">
    <property type="nucleotide sequence ID" value="NZ_JAVDWU010000007.1"/>
</dbReference>
<keyword evidence="4" id="KW-1185">Reference proteome</keyword>
<dbReference type="InterPro" id="IPR046858">
    <property type="entry name" value="ChrB_N"/>
</dbReference>
<organism evidence="3 4">
    <name type="scientific">Hydrogenophaga palleronii</name>
    <dbReference type="NCBI Taxonomy" id="65655"/>
    <lineage>
        <taxon>Bacteria</taxon>
        <taxon>Pseudomonadati</taxon>
        <taxon>Pseudomonadota</taxon>
        <taxon>Betaproteobacteria</taxon>
        <taxon>Burkholderiales</taxon>
        <taxon>Comamonadaceae</taxon>
        <taxon>Hydrogenophaga</taxon>
    </lineage>
</organism>
<evidence type="ECO:0008006" key="5">
    <source>
        <dbReference type="Google" id="ProtNLM"/>
    </source>
</evidence>
<feature type="domain" description="ChrB N-terminal" evidence="2">
    <location>
        <begin position="19"/>
        <end position="128"/>
    </location>
</feature>
<evidence type="ECO:0000313" key="3">
    <source>
        <dbReference type="EMBL" id="MDR7151338.1"/>
    </source>
</evidence>
<gene>
    <name evidence="3" type="ORF">J2W49_003314</name>
</gene>
<dbReference type="InterPro" id="IPR018634">
    <property type="entry name" value="ChrB_C"/>
</dbReference>
<dbReference type="EMBL" id="JAVDWU010000007">
    <property type="protein sequence ID" value="MDR7151338.1"/>
    <property type="molecule type" value="Genomic_DNA"/>
</dbReference>
<dbReference type="Proteomes" id="UP001265700">
    <property type="component" value="Unassembled WGS sequence"/>
</dbReference>
<accession>A0ABU1WPX4</accession>
<reference evidence="3 4" key="1">
    <citation type="submission" date="2023-07" db="EMBL/GenBank/DDBJ databases">
        <title>Sorghum-associated microbial communities from plants grown in Nebraska, USA.</title>
        <authorList>
            <person name="Schachtman D."/>
        </authorList>
    </citation>
    <scope>NUCLEOTIDE SEQUENCE [LARGE SCALE GENOMIC DNA]</scope>
    <source>
        <strain evidence="3 4">4249</strain>
    </source>
</reference>
<feature type="domain" description="ChrB C-terminal" evidence="1">
    <location>
        <begin position="181"/>
        <end position="309"/>
    </location>
</feature>
<protein>
    <recommendedName>
        <fullName evidence="5">Chromate resistance protein</fullName>
    </recommendedName>
</protein>
<dbReference type="Pfam" id="PF09828">
    <property type="entry name" value="ChrB_C"/>
    <property type="match status" value="1"/>
</dbReference>